<proteinExistence type="predicted"/>
<gene>
    <name evidence="2" type="ORF">PCOR1329_LOCUS73842</name>
</gene>
<keyword evidence="1" id="KW-0812">Transmembrane</keyword>
<evidence type="ECO:0000313" key="3">
    <source>
        <dbReference type="Proteomes" id="UP001189429"/>
    </source>
</evidence>
<reference evidence="2" key="1">
    <citation type="submission" date="2023-10" db="EMBL/GenBank/DDBJ databases">
        <authorList>
            <person name="Chen Y."/>
            <person name="Shah S."/>
            <person name="Dougan E. K."/>
            <person name="Thang M."/>
            <person name="Chan C."/>
        </authorList>
    </citation>
    <scope>NUCLEOTIDE SEQUENCE [LARGE SCALE GENOMIC DNA]</scope>
</reference>
<evidence type="ECO:0000313" key="2">
    <source>
        <dbReference type="EMBL" id="CAK0894946.1"/>
    </source>
</evidence>
<name>A0ABN9XAY6_9DINO</name>
<keyword evidence="1" id="KW-1133">Transmembrane helix</keyword>
<keyword evidence="3" id="KW-1185">Reference proteome</keyword>
<sequence length="1300" mass="138227">MPEWLAGAVLEAARERLRTVGTASLVWAGQAAQVCPDCTRTPSLADPALQCPPCTLGGAACPSFPEVSCLRAAPDLSRWWIFAVVVAGLDGLAAGCCAGAVFGSGLRRAAQGRFEADRARVPPLGQLHTAAEWRQIFDDGVAIAQMEKAGLGIDDDAAKAESEAVRDRVVQHGWAADSGLPAGPPPADAGARAGALVADGGAAPAADGLAAPPAVPLAAVGGGAAIPGAGAAMGAAVAPGGGPAPGLQGIVVANDGQPGAPAIGSDWGVEATASVVGKFELVKLGTATLVLESIAVGNKKNVLVSRKGELGQAVVRSSGPGLPGAGLVPQADGDGPAAATPLKSAVARVLPMLYDQTGQGFRAYTNAVGRLEEPRFDDFPVVGPGTTLWRCKFIRDQGIVARPRAEKWMRDAHVPDNDRVMHEHGSLMEILEAALTYDQLDVAALASFGVLSRGIQLLEEACTSNPKASQFEGGGHFQGLGRRVAAVAPLLTSHVALQLQGEVAIQKERRKGCDEFLTKARREVDSVTFYLCLDIVIGKALAARSVVAFNNVFAAVLGSTGAPTRTFWGLDGLEGIGDKSPSGPGGEQSRAAAALAREAAGAVSLPKEGPAPQEAQAALLHTDARYGDSECAGNVAPFGSASVSLPSRDLHGVDIYDVLPSDASHKFKRFCDAIFLSVEEYALHIKSEGLPIVYFEPVLEARRAATVGVESINGIKLAYVGYFGFFGCDMAEVEAAHRLALRGIRQAGLHVHEIEQASTPLDIVRGRLYGKEKVVRLPPARAWRLRARLRALVRRGRCAGREMRTTRGYLCFALLLRRPCLACTAGSFAFAEAAGGGPKNLWPSVERELLIGATILPLVYVDTGAGWLDQVVVTDAYDAGLGACAVEWGSQDIRMTGSRDERWRFMKEAWGAKLGFKPVVRCGRGRRSKMLMLVGHMSSALAMRSILLINLRGLGNLLVLLWAMHGVTLPGFLVLMTGAVSRAPARMRRVATGIATRNLTQQAMAGPVMHLDCHDLRVREAVPLEDDQSPQAAGSGPSERAILARPPARQAELQGGWQWSRVTTSTRRAAARRSASGGGLSYLESIAVRPVRVEDYHRRIEAIVYDNNMTVDHENLQFLGHFFKLCRQEMGTSDPLWGLTQAEFRAMIAEALKVCRLEGLGSIPYDLRRAGPPWVVITGRRSQVEIQRLGRWASMSSRIRCKQSSKVILLLVGLGDNTQEYLRLGMAHLGRGYIFLDIFAGSEGVSKTVSRCGISALEVQLELEIDSFAPGSVVFDQCLFKNDFRKRTAILYPQISTTLS</sequence>
<keyword evidence="1" id="KW-0472">Membrane</keyword>
<protein>
    <submittedName>
        <fullName evidence="2">Uncharacterized protein</fullName>
    </submittedName>
</protein>
<dbReference type="EMBL" id="CAUYUJ010019969">
    <property type="protein sequence ID" value="CAK0894946.1"/>
    <property type="molecule type" value="Genomic_DNA"/>
</dbReference>
<feature type="transmembrane region" description="Helical" evidence="1">
    <location>
        <begin position="957"/>
        <end position="980"/>
    </location>
</feature>
<evidence type="ECO:0000256" key="1">
    <source>
        <dbReference type="SAM" id="Phobius"/>
    </source>
</evidence>
<feature type="transmembrane region" description="Helical" evidence="1">
    <location>
        <begin position="931"/>
        <end position="951"/>
    </location>
</feature>
<accession>A0ABN9XAY6</accession>
<organism evidence="2 3">
    <name type="scientific">Prorocentrum cordatum</name>
    <dbReference type="NCBI Taxonomy" id="2364126"/>
    <lineage>
        <taxon>Eukaryota</taxon>
        <taxon>Sar</taxon>
        <taxon>Alveolata</taxon>
        <taxon>Dinophyceae</taxon>
        <taxon>Prorocentrales</taxon>
        <taxon>Prorocentraceae</taxon>
        <taxon>Prorocentrum</taxon>
    </lineage>
</organism>
<comment type="caution">
    <text evidence="2">The sequence shown here is derived from an EMBL/GenBank/DDBJ whole genome shotgun (WGS) entry which is preliminary data.</text>
</comment>
<dbReference type="Proteomes" id="UP001189429">
    <property type="component" value="Unassembled WGS sequence"/>
</dbReference>